<keyword evidence="4" id="KW-0808">Transferase</keyword>
<dbReference type="InterPro" id="IPR036097">
    <property type="entry name" value="HisK_dim/P_sf"/>
</dbReference>
<dbReference type="InterPro" id="IPR004358">
    <property type="entry name" value="Sig_transdc_His_kin-like_C"/>
</dbReference>
<dbReference type="InterPro" id="IPR019734">
    <property type="entry name" value="TPR_rpt"/>
</dbReference>
<keyword evidence="3" id="KW-0597">Phosphoprotein</keyword>
<dbReference type="EMBL" id="JAATJJ010000001">
    <property type="protein sequence ID" value="NJB70154.1"/>
    <property type="molecule type" value="Genomic_DNA"/>
</dbReference>
<dbReference type="InterPro" id="IPR050736">
    <property type="entry name" value="Sensor_HK_Regulatory"/>
</dbReference>
<reference evidence="9 10" key="1">
    <citation type="submission" date="2020-03" db="EMBL/GenBank/DDBJ databases">
        <title>Genomic Encyclopedia of Type Strains, Phase IV (KMG-IV): sequencing the most valuable type-strain genomes for metagenomic binning, comparative biology and taxonomic classification.</title>
        <authorList>
            <person name="Goeker M."/>
        </authorList>
    </citation>
    <scope>NUCLEOTIDE SEQUENCE [LARGE SCALE GENOMIC DNA]</scope>
    <source>
        <strain evidence="9 10">DSM 29762</strain>
    </source>
</reference>
<dbReference type="SMART" id="SM00387">
    <property type="entry name" value="HATPase_c"/>
    <property type="match status" value="1"/>
</dbReference>
<comment type="catalytic activity">
    <reaction evidence="1">
        <text>ATP + protein L-histidine = ADP + protein N-phospho-L-histidine.</text>
        <dbReference type="EC" id="2.7.13.3"/>
    </reaction>
</comment>
<dbReference type="PRINTS" id="PR00344">
    <property type="entry name" value="BCTRLSENSOR"/>
</dbReference>
<comment type="caution">
    <text evidence="9">The sequence shown here is derived from an EMBL/GenBank/DDBJ whole genome shotgun (WGS) entry which is preliminary data.</text>
</comment>
<dbReference type="CDD" id="cd00082">
    <property type="entry name" value="HisKA"/>
    <property type="match status" value="1"/>
</dbReference>
<proteinExistence type="predicted"/>
<keyword evidence="6" id="KW-0902">Two-component regulatory system</keyword>
<keyword evidence="5 9" id="KW-0418">Kinase</keyword>
<dbReference type="SMART" id="SM00028">
    <property type="entry name" value="TPR"/>
    <property type="match status" value="5"/>
</dbReference>
<evidence type="ECO:0000256" key="6">
    <source>
        <dbReference type="ARBA" id="ARBA00023012"/>
    </source>
</evidence>
<dbReference type="InterPro" id="IPR003594">
    <property type="entry name" value="HATPase_dom"/>
</dbReference>
<dbReference type="PROSITE" id="PS50109">
    <property type="entry name" value="HIS_KIN"/>
    <property type="match status" value="1"/>
</dbReference>
<protein>
    <recommendedName>
        <fullName evidence="2">histidine kinase</fullName>
        <ecNumber evidence="2">2.7.13.3</ecNumber>
    </recommendedName>
</protein>
<feature type="transmembrane region" description="Helical" evidence="7">
    <location>
        <begin position="395"/>
        <end position="414"/>
    </location>
</feature>
<evidence type="ECO:0000256" key="2">
    <source>
        <dbReference type="ARBA" id="ARBA00012438"/>
    </source>
</evidence>
<sequence length="679" mass="77857">MAITIFIFFIGQTYAQQKIKDSIEKEIEVVQAKKNFSVKDTTYIKLLNNLGKQLRFIKTDSLFLLSQQAFKYSKSAGYKKGEAHSLILMSRYYSDKGDYAEAINYCRSALSIANELKDSNLILNIQNDLAGQYAYMGDYAKALNVYLISLEFAERVDNKLMLSIINENVANLYASQKDYDQALSFYKKVKSINDEIGNDIYSAETMSNIASIYADIGNLDYAMFNINKSITIFEAHNIIDWLAYAYEVKGKTYLKKEKYIWALHWYHQAEMIHDKIEDDRSKIDLVNGMAEAYYGLKRDSISEIYALEAYEISSRIKFKEGIEKCAKTLYKISKNKKDYVNALKYHELFQAISDTLSRNDNKKGLTMLKTQLAHDRQKEALILQNEKALRKQRSYIYGGLVILLILGLITFLVYRNEKTQKKLNKELHVKQDILENRKVELKGLNNTKDKLFSIIGHDLRGPIAALEGLLKLFKDGEMHKNEFLKLVPKLWDDVSHISFTLNNLLSWGQTQMNGAVTKPKAVNIDNIVEDNVNLLSEIANKKAIRIVNRISENIVVWADKNQVDIIIRNLMSNALKFTPENGMIVIEAKENENNWEICVRDTGIGMTQEVQEKLFIKNSNFTTYGTNNEKGTGLGLSLCIEMVENNKGEIWVASEIKKGTSFFFTLPKAEDEKKYKNVG</sequence>
<evidence type="ECO:0000259" key="8">
    <source>
        <dbReference type="PROSITE" id="PS50109"/>
    </source>
</evidence>
<evidence type="ECO:0000313" key="10">
    <source>
        <dbReference type="Proteomes" id="UP000590442"/>
    </source>
</evidence>
<dbReference type="FunFam" id="3.30.565.10:FF:000006">
    <property type="entry name" value="Sensor histidine kinase WalK"/>
    <property type="match status" value="1"/>
</dbReference>
<dbReference type="PANTHER" id="PTHR43711:SF31">
    <property type="entry name" value="HISTIDINE KINASE"/>
    <property type="match status" value="1"/>
</dbReference>
<dbReference type="Pfam" id="PF02518">
    <property type="entry name" value="HATPase_c"/>
    <property type="match status" value="1"/>
</dbReference>
<dbReference type="Pfam" id="PF13424">
    <property type="entry name" value="TPR_12"/>
    <property type="match status" value="2"/>
</dbReference>
<dbReference type="Proteomes" id="UP000590442">
    <property type="component" value="Unassembled WGS sequence"/>
</dbReference>
<gene>
    <name evidence="9" type="ORF">GGR42_000616</name>
</gene>
<dbReference type="EC" id="2.7.13.3" evidence="2"/>
<dbReference type="Gene3D" id="1.25.40.10">
    <property type="entry name" value="Tetratricopeptide repeat domain"/>
    <property type="match status" value="2"/>
</dbReference>
<feature type="domain" description="Histidine kinase" evidence="8">
    <location>
        <begin position="454"/>
        <end position="670"/>
    </location>
</feature>
<evidence type="ECO:0000256" key="3">
    <source>
        <dbReference type="ARBA" id="ARBA00022553"/>
    </source>
</evidence>
<dbReference type="PANTHER" id="PTHR43711">
    <property type="entry name" value="TWO-COMPONENT HISTIDINE KINASE"/>
    <property type="match status" value="1"/>
</dbReference>
<keyword evidence="7" id="KW-0472">Membrane</keyword>
<evidence type="ECO:0000256" key="5">
    <source>
        <dbReference type="ARBA" id="ARBA00022777"/>
    </source>
</evidence>
<dbReference type="GO" id="GO:0000155">
    <property type="term" value="F:phosphorelay sensor kinase activity"/>
    <property type="evidence" value="ECO:0007669"/>
    <property type="project" value="InterPro"/>
</dbReference>
<dbReference type="SUPFAM" id="SSF55874">
    <property type="entry name" value="ATPase domain of HSP90 chaperone/DNA topoisomerase II/histidine kinase"/>
    <property type="match status" value="1"/>
</dbReference>
<organism evidence="9 10">
    <name type="scientific">Saonia flava</name>
    <dbReference type="NCBI Taxonomy" id="523696"/>
    <lineage>
        <taxon>Bacteria</taxon>
        <taxon>Pseudomonadati</taxon>
        <taxon>Bacteroidota</taxon>
        <taxon>Flavobacteriia</taxon>
        <taxon>Flavobacteriales</taxon>
        <taxon>Flavobacteriaceae</taxon>
        <taxon>Saonia</taxon>
    </lineage>
</organism>
<dbReference type="InterPro" id="IPR011990">
    <property type="entry name" value="TPR-like_helical_dom_sf"/>
</dbReference>
<dbReference type="SUPFAM" id="SSF47384">
    <property type="entry name" value="Homodimeric domain of signal transducing histidine kinase"/>
    <property type="match status" value="1"/>
</dbReference>
<dbReference type="Gene3D" id="1.10.287.130">
    <property type="match status" value="1"/>
</dbReference>
<keyword evidence="7" id="KW-1133">Transmembrane helix</keyword>
<evidence type="ECO:0000256" key="1">
    <source>
        <dbReference type="ARBA" id="ARBA00000085"/>
    </source>
</evidence>
<dbReference type="AlphaFoldDB" id="A0A846QYF1"/>
<evidence type="ECO:0000313" key="9">
    <source>
        <dbReference type="EMBL" id="NJB70154.1"/>
    </source>
</evidence>
<dbReference type="SUPFAM" id="SSF48452">
    <property type="entry name" value="TPR-like"/>
    <property type="match status" value="2"/>
</dbReference>
<evidence type="ECO:0000256" key="4">
    <source>
        <dbReference type="ARBA" id="ARBA00022679"/>
    </source>
</evidence>
<evidence type="ECO:0000256" key="7">
    <source>
        <dbReference type="SAM" id="Phobius"/>
    </source>
</evidence>
<name>A0A846QYF1_9FLAO</name>
<dbReference type="InterPro" id="IPR036890">
    <property type="entry name" value="HATPase_C_sf"/>
</dbReference>
<dbReference type="InterPro" id="IPR003661">
    <property type="entry name" value="HisK_dim/P_dom"/>
</dbReference>
<keyword evidence="7" id="KW-0812">Transmembrane</keyword>
<dbReference type="RefSeq" id="WP_209023919.1">
    <property type="nucleotide sequence ID" value="NZ_JAATJJ010000001.1"/>
</dbReference>
<accession>A0A846QYF1</accession>
<dbReference type="InterPro" id="IPR005467">
    <property type="entry name" value="His_kinase_dom"/>
</dbReference>
<dbReference type="Gene3D" id="3.30.565.10">
    <property type="entry name" value="Histidine kinase-like ATPase, C-terminal domain"/>
    <property type="match status" value="1"/>
</dbReference>
<keyword evidence="10" id="KW-1185">Reference proteome</keyword>